<keyword evidence="1" id="KW-0175">Coiled coil</keyword>
<protein>
    <submittedName>
        <fullName evidence="3">DUF4083 domain-containing protein</fullName>
    </submittedName>
</protein>
<keyword evidence="4" id="KW-1185">Reference proteome</keyword>
<dbReference type="RefSeq" id="WP_118920104.1">
    <property type="nucleotide sequence ID" value="NZ_QWEG01000004.1"/>
</dbReference>
<sequence length="65" mass="7633">MNTGDVIFQLMTIFLIVLFFVSLGFFVKVVLTGQRQKANSIMRLEERLDRTEEKLDRIISLLEKQ</sequence>
<accession>A0A417YVV1</accession>
<feature type="coiled-coil region" evidence="1">
    <location>
        <begin position="34"/>
        <end position="61"/>
    </location>
</feature>
<comment type="caution">
    <text evidence="3">The sequence shown here is derived from an EMBL/GenBank/DDBJ whole genome shotgun (WGS) entry which is preliminary data.</text>
</comment>
<keyword evidence="2" id="KW-0472">Membrane</keyword>
<dbReference type="Pfam" id="PF13314">
    <property type="entry name" value="DUF4083"/>
    <property type="match status" value="1"/>
</dbReference>
<evidence type="ECO:0000313" key="4">
    <source>
        <dbReference type="Proteomes" id="UP000284416"/>
    </source>
</evidence>
<organism evidence="3 4">
    <name type="scientific">Neobacillus notoginsengisoli</name>
    <dbReference type="NCBI Taxonomy" id="1578198"/>
    <lineage>
        <taxon>Bacteria</taxon>
        <taxon>Bacillati</taxon>
        <taxon>Bacillota</taxon>
        <taxon>Bacilli</taxon>
        <taxon>Bacillales</taxon>
        <taxon>Bacillaceae</taxon>
        <taxon>Neobacillus</taxon>
    </lineage>
</organism>
<evidence type="ECO:0000256" key="1">
    <source>
        <dbReference type="SAM" id="Coils"/>
    </source>
</evidence>
<gene>
    <name evidence="3" type="ORF">D1B31_07295</name>
</gene>
<reference evidence="3 4" key="1">
    <citation type="journal article" date="2017" name="Int. J. Syst. Evol. Microbiol.">
        <title>Bacillus notoginsengisoli sp. nov., a novel bacterium isolated from the rhizosphere of Panax notoginseng.</title>
        <authorList>
            <person name="Zhang M.Y."/>
            <person name="Cheng J."/>
            <person name="Cai Y."/>
            <person name="Zhang T.Y."/>
            <person name="Wu Y.Y."/>
            <person name="Manikprabhu D."/>
            <person name="Li W.J."/>
            <person name="Zhang Y.X."/>
        </authorList>
    </citation>
    <scope>NUCLEOTIDE SEQUENCE [LARGE SCALE GENOMIC DNA]</scope>
    <source>
        <strain evidence="3 4">JCM 30743</strain>
    </source>
</reference>
<dbReference type="OrthoDB" id="2923973at2"/>
<evidence type="ECO:0000256" key="2">
    <source>
        <dbReference type="SAM" id="Phobius"/>
    </source>
</evidence>
<proteinExistence type="predicted"/>
<dbReference type="InterPro" id="IPR025143">
    <property type="entry name" value="DUF4083"/>
</dbReference>
<dbReference type="Proteomes" id="UP000284416">
    <property type="component" value="Unassembled WGS sequence"/>
</dbReference>
<dbReference type="EMBL" id="QWEG01000004">
    <property type="protein sequence ID" value="RHW41520.1"/>
    <property type="molecule type" value="Genomic_DNA"/>
</dbReference>
<keyword evidence="2" id="KW-0812">Transmembrane</keyword>
<name>A0A417YVV1_9BACI</name>
<evidence type="ECO:0000313" key="3">
    <source>
        <dbReference type="EMBL" id="RHW41520.1"/>
    </source>
</evidence>
<keyword evidence="2" id="KW-1133">Transmembrane helix</keyword>
<dbReference type="AlphaFoldDB" id="A0A417YVV1"/>
<feature type="transmembrane region" description="Helical" evidence="2">
    <location>
        <begin position="6"/>
        <end position="31"/>
    </location>
</feature>